<dbReference type="AlphaFoldDB" id="A0A074ZVX0"/>
<sequence>MNNIPFVASTVVAEERVQSIAAPFAVELLYKLTATMRSKLFCFKSRDPRRDTPRTVYRTTNLNPNTLGKVQWGVTVWCASMTVINPHQMFSHHSLQVIIIIDSMTSAFNTDASLPYNQTENKNATDICRQPYLVVSPTRHSEDHAIPILEGCLKTSHFRCSNRPSLTTIQQKQPALCLKLANAVRALQICAFTSSVTLQSKRVQTPTYVKRSTTAITYPWIACVVFSDCTSTSMTLCLVGAKCIPKEGMNPETLQRSSHDFIDHEVEKEWREWVSLTATTLCTEALGELSVHTHTPKSLRIQRTYYVYKRPRHSLLEEGDLPSAWKVAVVTPIYKNADRLSPGSYWPISLTGVRASPAAPQSVPIREIIPMGNRLDFSSPAPVSVGVPQGSVLRPLLFLIYFHDFPNVPASSGLPFADDLKS</sequence>
<evidence type="ECO:0000313" key="1">
    <source>
        <dbReference type="EMBL" id="KER31251.1"/>
    </source>
</evidence>
<evidence type="ECO:0000313" key="2">
    <source>
        <dbReference type="Proteomes" id="UP000054324"/>
    </source>
</evidence>
<dbReference type="Proteomes" id="UP000054324">
    <property type="component" value="Unassembled WGS sequence"/>
</dbReference>
<dbReference type="KEGG" id="ovi:T265_02444"/>
<evidence type="ECO:0008006" key="3">
    <source>
        <dbReference type="Google" id="ProtNLM"/>
    </source>
</evidence>
<name>A0A074ZVX0_OPIVI</name>
<protein>
    <recommendedName>
        <fullName evidence="3">Reverse transcriptase domain-containing protein</fullName>
    </recommendedName>
</protein>
<dbReference type="CTD" id="20316632"/>
<dbReference type="OrthoDB" id="10062389at2759"/>
<proteinExistence type="predicted"/>
<dbReference type="EMBL" id="KL596648">
    <property type="protein sequence ID" value="KER31251.1"/>
    <property type="molecule type" value="Genomic_DNA"/>
</dbReference>
<gene>
    <name evidence="1" type="ORF">T265_02444</name>
</gene>
<accession>A0A074ZVX0</accession>
<dbReference type="GeneID" id="20316632"/>
<dbReference type="RefSeq" id="XP_009164957.1">
    <property type="nucleotide sequence ID" value="XM_009166693.1"/>
</dbReference>
<reference evidence="1 2" key="1">
    <citation type="submission" date="2013-11" db="EMBL/GenBank/DDBJ databases">
        <title>Opisthorchis viverrini - life in the bile duct.</title>
        <authorList>
            <person name="Young N.D."/>
            <person name="Nagarajan N."/>
            <person name="Lin S.J."/>
            <person name="Korhonen P.K."/>
            <person name="Jex A.R."/>
            <person name="Hall R.S."/>
            <person name="Safavi-Hemami H."/>
            <person name="Kaewkong W."/>
            <person name="Bertrand D."/>
            <person name="Gao S."/>
            <person name="Seet Q."/>
            <person name="Wongkham S."/>
            <person name="Teh B.T."/>
            <person name="Wongkham C."/>
            <person name="Intapan P.M."/>
            <person name="Maleewong W."/>
            <person name="Yang X."/>
            <person name="Hu M."/>
            <person name="Wang Z."/>
            <person name="Hofmann A."/>
            <person name="Sternberg P.W."/>
            <person name="Tan P."/>
            <person name="Wang J."/>
            <person name="Gasser R.B."/>
        </authorList>
    </citation>
    <scope>NUCLEOTIDE SEQUENCE [LARGE SCALE GENOMIC DNA]</scope>
</reference>
<keyword evidence="2" id="KW-1185">Reference proteome</keyword>
<organism evidence="1 2">
    <name type="scientific">Opisthorchis viverrini</name>
    <name type="common">Southeast Asian liver fluke</name>
    <dbReference type="NCBI Taxonomy" id="6198"/>
    <lineage>
        <taxon>Eukaryota</taxon>
        <taxon>Metazoa</taxon>
        <taxon>Spiralia</taxon>
        <taxon>Lophotrochozoa</taxon>
        <taxon>Platyhelminthes</taxon>
        <taxon>Trematoda</taxon>
        <taxon>Digenea</taxon>
        <taxon>Opisthorchiida</taxon>
        <taxon>Opisthorchiata</taxon>
        <taxon>Opisthorchiidae</taxon>
        <taxon>Opisthorchis</taxon>
    </lineage>
</organism>